<organism evidence="16">
    <name type="scientific">bioreactor metagenome</name>
    <dbReference type="NCBI Taxonomy" id="1076179"/>
    <lineage>
        <taxon>unclassified sequences</taxon>
        <taxon>metagenomes</taxon>
        <taxon>ecological metagenomes</taxon>
    </lineage>
</organism>
<evidence type="ECO:0000256" key="3">
    <source>
        <dbReference type="ARBA" id="ARBA00010728"/>
    </source>
</evidence>
<evidence type="ECO:0000256" key="2">
    <source>
        <dbReference type="ARBA" id="ARBA00005045"/>
    </source>
</evidence>
<comment type="pathway">
    <text evidence="2">Aminoacyl-tRNA biosynthesis; selenocysteinyl-tRNA(Sec) biosynthesis; L-seryl-tRNA(Sec) from L-serine and tRNA(Sec): step 1/1.</text>
</comment>
<keyword evidence="9" id="KW-0648">Protein biosynthesis</keyword>
<evidence type="ECO:0000256" key="7">
    <source>
        <dbReference type="ARBA" id="ARBA00022741"/>
    </source>
</evidence>
<evidence type="ECO:0000256" key="11">
    <source>
        <dbReference type="ARBA" id="ARBA00031113"/>
    </source>
</evidence>
<evidence type="ECO:0000259" key="15">
    <source>
        <dbReference type="PROSITE" id="PS50862"/>
    </source>
</evidence>
<comment type="catalytic activity">
    <reaction evidence="13">
        <text>tRNA(Sec) + L-serine + ATP = L-seryl-tRNA(Sec) + AMP + diphosphate + H(+)</text>
        <dbReference type="Rhea" id="RHEA:42580"/>
        <dbReference type="Rhea" id="RHEA-COMP:9742"/>
        <dbReference type="Rhea" id="RHEA-COMP:10128"/>
        <dbReference type="ChEBI" id="CHEBI:15378"/>
        <dbReference type="ChEBI" id="CHEBI:30616"/>
        <dbReference type="ChEBI" id="CHEBI:33019"/>
        <dbReference type="ChEBI" id="CHEBI:33384"/>
        <dbReference type="ChEBI" id="CHEBI:78442"/>
        <dbReference type="ChEBI" id="CHEBI:78533"/>
        <dbReference type="ChEBI" id="CHEBI:456215"/>
        <dbReference type="EC" id="6.1.1.11"/>
    </reaction>
</comment>
<evidence type="ECO:0000256" key="4">
    <source>
        <dbReference type="ARBA" id="ARBA00012840"/>
    </source>
</evidence>
<dbReference type="EC" id="6.1.1.11" evidence="4"/>
<dbReference type="Gene3D" id="3.30.930.10">
    <property type="entry name" value="Bira Bifunctional Protein, Domain 2"/>
    <property type="match status" value="1"/>
</dbReference>
<evidence type="ECO:0000256" key="10">
    <source>
        <dbReference type="ARBA" id="ARBA00023146"/>
    </source>
</evidence>
<keyword evidence="5" id="KW-0963">Cytoplasm</keyword>
<dbReference type="PANTHER" id="PTHR43697:SF1">
    <property type="entry name" value="SERINE--TRNA LIGASE"/>
    <property type="match status" value="1"/>
</dbReference>
<dbReference type="PROSITE" id="PS50862">
    <property type="entry name" value="AA_TRNA_LIGASE_II"/>
    <property type="match status" value="1"/>
</dbReference>
<keyword evidence="10" id="KW-0030">Aminoacyl-tRNA synthetase</keyword>
<proteinExistence type="inferred from homology"/>
<dbReference type="PRINTS" id="PR00981">
    <property type="entry name" value="TRNASYNTHSER"/>
</dbReference>
<keyword evidence="8" id="KW-0067">ATP-binding</keyword>
<dbReference type="GO" id="GO:0005524">
    <property type="term" value="F:ATP binding"/>
    <property type="evidence" value="ECO:0007669"/>
    <property type="project" value="UniProtKB-KW"/>
</dbReference>
<dbReference type="InterPro" id="IPR045864">
    <property type="entry name" value="aa-tRNA-synth_II/BPL/LPL"/>
</dbReference>
<dbReference type="EMBL" id="VSSQ01035379">
    <property type="protein sequence ID" value="MPM87579.1"/>
    <property type="molecule type" value="Genomic_DNA"/>
</dbReference>
<dbReference type="AlphaFoldDB" id="A0A645DE86"/>
<protein>
    <recommendedName>
        <fullName evidence="4">serine--tRNA ligase</fullName>
        <ecNumber evidence="4">6.1.1.11</ecNumber>
    </recommendedName>
    <alternativeName>
        <fullName evidence="11">Seryl-tRNA synthetase</fullName>
    </alternativeName>
    <alternativeName>
        <fullName evidence="12">Seryl-tRNA(Ser/Sec) synthetase</fullName>
    </alternativeName>
</protein>
<comment type="similarity">
    <text evidence="3">Belongs to the class-II aminoacyl-tRNA synthetase family. Type-1 seryl-tRNA synthetase subfamily.</text>
</comment>
<dbReference type="GO" id="GO:0005737">
    <property type="term" value="C:cytoplasm"/>
    <property type="evidence" value="ECO:0007669"/>
    <property type="project" value="UniProtKB-SubCell"/>
</dbReference>
<feature type="domain" description="Aminoacyl-transfer RNA synthetases class-II family profile" evidence="15">
    <location>
        <begin position="1"/>
        <end position="174"/>
    </location>
</feature>
<evidence type="ECO:0000256" key="14">
    <source>
        <dbReference type="ARBA" id="ARBA00048823"/>
    </source>
</evidence>
<dbReference type="InterPro" id="IPR002314">
    <property type="entry name" value="aa-tRNA-synt_IIb"/>
</dbReference>
<evidence type="ECO:0000256" key="8">
    <source>
        <dbReference type="ARBA" id="ARBA00022840"/>
    </source>
</evidence>
<evidence type="ECO:0000313" key="16">
    <source>
        <dbReference type="EMBL" id="MPM87579.1"/>
    </source>
</evidence>
<evidence type="ECO:0000256" key="5">
    <source>
        <dbReference type="ARBA" id="ARBA00022490"/>
    </source>
</evidence>
<evidence type="ECO:0000256" key="12">
    <source>
        <dbReference type="ARBA" id="ARBA00033352"/>
    </source>
</evidence>
<evidence type="ECO:0000256" key="9">
    <source>
        <dbReference type="ARBA" id="ARBA00022917"/>
    </source>
</evidence>
<comment type="catalytic activity">
    <reaction evidence="14">
        <text>tRNA(Ser) + L-serine + ATP = L-seryl-tRNA(Ser) + AMP + diphosphate + H(+)</text>
        <dbReference type="Rhea" id="RHEA:12292"/>
        <dbReference type="Rhea" id="RHEA-COMP:9669"/>
        <dbReference type="Rhea" id="RHEA-COMP:9703"/>
        <dbReference type="ChEBI" id="CHEBI:15378"/>
        <dbReference type="ChEBI" id="CHEBI:30616"/>
        <dbReference type="ChEBI" id="CHEBI:33019"/>
        <dbReference type="ChEBI" id="CHEBI:33384"/>
        <dbReference type="ChEBI" id="CHEBI:78442"/>
        <dbReference type="ChEBI" id="CHEBI:78533"/>
        <dbReference type="ChEBI" id="CHEBI:456215"/>
        <dbReference type="EC" id="6.1.1.11"/>
    </reaction>
</comment>
<dbReference type="GO" id="GO:0004828">
    <property type="term" value="F:serine-tRNA ligase activity"/>
    <property type="evidence" value="ECO:0007669"/>
    <property type="project" value="UniProtKB-EC"/>
</dbReference>
<keyword evidence="7" id="KW-0547">Nucleotide-binding</keyword>
<sequence length="194" mass="21842">MSLHRDEILTEAELPKKYAAYTPCFRREAGSHRADERGMVRGHQFNKVEMVQYTRPEDSDAAFEELVGKAEALVKNLGFHFRTVKLAAGDCSASMARTYDIEIQIPSMNGYKEVSSVSNARDYQARRGNVRFRREETGKPEFCHTLNGSGLATSRIFPAMVEQNQLRDGSVVVPEVLRKYLGGLEVIRPEAGKK</sequence>
<reference evidence="16" key="1">
    <citation type="submission" date="2019-08" db="EMBL/GenBank/DDBJ databases">
        <authorList>
            <person name="Kucharzyk K."/>
            <person name="Murdoch R.W."/>
            <person name="Higgins S."/>
            <person name="Loffler F."/>
        </authorList>
    </citation>
    <scope>NUCLEOTIDE SEQUENCE</scope>
</reference>
<evidence type="ECO:0000256" key="13">
    <source>
        <dbReference type="ARBA" id="ARBA00047929"/>
    </source>
</evidence>
<dbReference type="InterPro" id="IPR002317">
    <property type="entry name" value="Ser-tRNA-ligase_type_1"/>
</dbReference>
<name>A0A645DE86_9ZZZZ</name>
<dbReference type="PANTHER" id="PTHR43697">
    <property type="entry name" value="SERYL-TRNA SYNTHETASE"/>
    <property type="match status" value="1"/>
</dbReference>
<comment type="subcellular location">
    <subcellularLocation>
        <location evidence="1">Cytoplasm</location>
    </subcellularLocation>
</comment>
<dbReference type="SUPFAM" id="SSF55681">
    <property type="entry name" value="Class II aaRS and biotin synthetases"/>
    <property type="match status" value="1"/>
</dbReference>
<keyword evidence="6 16" id="KW-0436">Ligase</keyword>
<dbReference type="InterPro" id="IPR006195">
    <property type="entry name" value="aa-tRNA-synth_II"/>
</dbReference>
<dbReference type="GO" id="GO:0006434">
    <property type="term" value="P:seryl-tRNA aminoacylation"/>
    <property type="evidence" value="ECO:0007669"/>
    <property type="project" value="InterPro"/>
</dbReference>
<gene>
    <name evidence="16" type="primary">serS_44</name>
    <name evidence="16" type="ORF">SDC9_134679</name>
</gene>
<evidence type="ECO:0000256" key="1">
    <source>
        <dbReference type="ARBA" id="ARBA00004496"/>
    </source>
</evidence>
<evidence type="ECO:0000256" key="6">
    <source>
        <dbReference type="ARBA" id="ARBA00022598"/>
    </source>
</evidence>
<dbReference type="Pfam" id="PF00587">
    <property type="entry name" value="tRNA-synt_2b"/>
    <property type="match status" value="1"/>
</dbReference>
<accession>A0A645DE86</accession>
<comment type="caution">
    <text evidence="16">The sequence shown here is derived from an EMBL/GenBank/DDBJ whole genome shotgun (WGS) entry which is preliminary data.</text>
</comment>